<feature type="non-terminal residue" evidence="3">
    <location>
        <position position="235"/>
    </location>
</feature>
<dbReference type="Proteomes" id="UP000007350">
    <property type="component" value="Unassembled WGS sequence"/>
</dbReference>
<feature type="domain" description="Trans-sialidase C-terminal" evidence="2">
    <location>
        <begin position="2"/>
        <end position="171"/>
    </location>
</feature>
<name>K2NDV9_TRYCR</name>
<dbReference type="AlphaFoldDB" id="K2NDV9"/>
<protein>
    <submittedName>
        <fullName evidence="3">Trans-sialidase, putative</fullName>
    </submittedName>
</protein>
<evidence type="ECO:0000313" key="4">
    <source>
        <dbReference type="Proteomes" id="UP000007350"/>
    </source>
</evidence>
<gene>
    <name evidence="3" type="ORF">MOQ_009091</name>
</gene>
<accession>K2NDV9</accession>
<evidence type="ECO:0000313" key="3">
    <source>
        <dbReference type="EMBL" id="EKF27192.1"/>
    </source>
</evidence>
<reference evidence="3 4" key="1">
    <citation type="journal article" date="2012" name="BMC Genomics">
        <title>Comparative genomic analysis of human infective Trypanosoma cruzi lineages with the bat-restricted subspecies T. cruzi marinkellei.</title>
        <authorList>
            <person name="Franzen O."/>
            <person name="Talavera-Lopez C."/>
            <person name="Ochaya S."/>
            <person name="Butler C.E."/>
            <person name="Messenger L.A."/>
            <person name="Lewis M.D."/>
            <person name="Llewellyn M.S."/>
            <person name="Marinkelle C.J."/>
            <person name="Tyler K.M."/>
            <person name="Miles M.A."/>
            <person name="Andersson B."/>
        </authorList>
    </citation>
    <scope>NUCLEOTIDE SEQUENCE [LARGE SCALE GENOMIC DNA]</scope>
    <source>
        <strain evidence="3 4">B7</strain>
    </source>
</reference>
<feature type="region of interest" description="Disordered" evidence="1">
    <location>
        <begin position="195"/>
        <end position="222"/>
    </location>
</feature>
<feature type="compositionally biased region" description="Polar residues" evidence="1">
    <location>
        <begin position="206"/>
        <end position="222"/>
    </location>
</feature>
<evidence type="ECO:0000259" key="2">
    <source>
        <dbReference type="Pfam" id="PF22925"/>
    </source>
</evidence>
<dbReference type="Pfam" id="PF22925">
    <property type="entry name" value="TS_C"/>
    <property type="match status" value="1"/>
</dbReference>
<proteinExistence type="predicted"/>
<dbReference type="Gene3D" id="2.60.120.200">
    <property type="match status" value="1"/>
</dbReference>
<feature type="non-terminal residue" evidence="3">
    <location>
        <position position="1"/>
    </location>
</feature>
<organism evidence="3 4">
    <name type="scientific">Trypanosoma cruzi marinkellei</name>
    <dbReference type="NCBI Taxonomy" id="85056"/>
    <lineage>
        <taxon>Eukaryota</taxon>
        <taxon>Discoba</taxon>
        <taxon>Euglenozoa</taxon>
        <taxon>Kinetoplastea</taxon>
        <taxon>Metakinetoplastina</taxon>
        <taxon>Trypanosomatida</taxon>
        <taxon>Trypanosomatidae</taxon>
        <taxon>Trypanosoma</taxon>
        <taxon>Schizotrypanum</taxon>
    </lineage>
</organism>
<dbReference type="InterPro" id="IPR055239">
    <property type="entry name" value="TS_C"/>
</dbReference>
<evidence type="ECO:0000256" key="1">
    <source>
        <dbReference type="SAM" id="MobiDB-lite"/>
    </source>
</evidence>
<keyword evidence="4" id="KW-1185">Reference proteome</keyword>
<sequence length="235" mass="25100">RTPDGVTFQGAWAEWPVGEQGENQLYHFANYNFTLVATVSIQKVPEGVNTPIPVMGVKMNDAADSVFFGLSYNKEKKWQLLCSDENSEDLSSTLEPDTKDHVVILLRNGSQTSAYVDGQRVGNAPCTLDTTNSKVVSHFYIGGDGGSAASAGSGEGVPVTVKNVLLYNRPLIYEDITAINTQNFFIPKLADPQTVAGDTPPKISGPATQETVSQSSSAGNSCRNTRAGALVRVVV</sequence>
<dbReference type="EMBL" id="AHKC01018770">
    <property type="protein sequence ID" value="EKF27192.1"/>
    <property type="molecule type" value="Genomic_DNA"/>
</dbReference>
<comment type="caution">
    <text evidence="3">The sequence shown here is derived from an EMBL/GenBank/DDBJ whole genome shotgun (WGS) entry which is preliminary data.</text>
</comment>
<dbReference type="SUPFAM" id="SSF49899">
    <property type="entry name" value="Concanavalin A-like lectins/glucanases"/>
    <property type="match status" value="1"/>
</dbReference>
<dbReference type="InterPro" id="IPR013320">
    <property type="entry name" value="ConA-like_dom_sf"/>
</dbReference>